<dbReference type="Pfam" id="PF00098">
    <property type="entry name" value="zf-CCHC"/>
    <property type="match status" value="2"/>
</dbReference>
<feature type="region of interest" description="Disordered" evidence="2">
    <location>
        <begin position="224"/>
        <end position="260"/>
    </location>
</feature>
<proteinExistence type="predicted"/>
<evidence type="ECO:0000259" key="3">
    <source>
        <dbReference type="PROSITE" id="PS50158"/>
    </source>
</evidence>
<comment type="caution">
    <text evidence="4">The sequence shown here is derived from an EMBL/GenBank/DDBJ whole genome shotgun (WGS) entry which is preliminary data.</text>
</comment>
<dbReference type="SUPFAM" id="SSF57756">
    <property type="entry name" value="Retrovirus zinc finger-like domains"/>
    <property type="match status" value="1"/>
</dbReference>
<dbReference type="Gene3D" id="3.10.10.10">
    <property type="entry name" value="HIV Type 1 Reverse Transcriptase, subunit A, domain 1"/>
    <property type="match status" value="1"/>
</dbReference>
<evidence type="ECO:0000256" key="1">
    <source>
        <dbReference type="PROSITE-ProRule" id="PRU00047"/>
    </source>
</evidence>
<feature type="compositionally biased region" description="Low complexity" evidence="2">
    <location>
        <begin position="306"/>
        <end position="340"/>
    </location>
</feature>
<keyword evidence="1" id="KW-0863">Zinc-finger</keyword>
<evidence type="ECO:0000313" key="5">
    <source>
        <dbReference type="Proteomes" id="UP001151760"/>
    </source>
</evidence>
<feature type="region of interest" description="Disordered" evidence="2">
    <location>
        <begin position="1"/>
        <end position="27"/>
    </location>
</feature>
<dbReference type="InterPro" id="IPR001878">
    <property type="entry name" value="Znf_CCHC"/>
</dbReference>
<dbReference type="Proteomes" id="UP001151760">
    <property type="component" value="Unassembled WGS sequence"/>
</dbReference>
<reference evidence="4" key="2">
    <citation type="submission" date="2022-01" db="EMBL/GenBank/DDBJ databases">
        <authorList>
            <person name="Yamashiro T."/>
            <person name="Shiraishi A."/>
            <person name="Satake H."/>
            <person name="Nakayama K."/>
        </authorList>
    </citation>
    <scope>NUCLEOTIDE SEQUENCE</scope>
</reference>
<gene>
    <name evidence="4" type="ORF">Tco_0951370</name>
</gene>
<dbReference type="Pfam" id="PF03732">
    <property type="entry name" value="Retrotrans_gag"/>
    <property type="match status" value="1"/>
</dbReference>
<accession>A0ABQ5DUC7</accession>
<dbReference type="SMART" id="SM00343">
    <property type="entry name" value="ZnF_C2HC"/>
    <property type="match status" value="2"/>
</dbReference>
<dbReference type="InterPro" id="IPR012337">
    <property type="entry name" value="RNaseH-like_sf"/>
</dbReference>
<dbReference type="Gene3D" id="3.30.420.10">
    <property type="entry name" value="Ribonuclease H-like superfamily/Ribonuclease H"/>
    <property type="match status" value="1"/>
</dbReference>
<keyword evidence="4" id="KW-0695">RNA-directed DNA polymerase</keyword>
<dbReference type="InterPro" id="IPR005162">
    <property type="entry name" value="Retrotrans_gag_dom"/>
</dbReference>
<dbReference type="SUPFAM" id="SSF56672">
    <property type="entry name" value="DNA/RNA polymerases"/>
    <property type="match status" value="1"/>
</dbReference>
<reference evidence="4" key="1">
    <citation type="journal article" date="2022" name="Int. J. Mol. Sci.">
        <title>Draft Genome of Tanacetum Coccineum: Genomic Comparison of Closely Related Tanacetum-Family Plants.</title>
        <authorList>
            <person name="Yamashiro T."/>
            <person name="Shiraishi A."/>
            <person name="Nakayama K."/>
            <person name="Satake H."/>
        </authorList>
    </citation>
    <scope>NUCLEOTIDE SEQUENCE</scope>
</reference>
<dbReference type="GO" id="GO:0003964">
    <property type="term" value="F:RNA-directed DNA polymerase activity"/>
    <property type="evidence" value="ECO:0007669"/>
    <property type="project" value="UniProtKB-KW"/>
</dbReference>
<dbReference type="InterPro" id="IPR032567">
    <property type="entry name" value="RTL1-rel"/>
</dbReference>
<keyword evidence="1" id="KW-0862">Zinc</keyword>
<dbReference type="PROSITE" id="PS50158">
    <property type="entry name" value="ZF_CCHC"/>
    <property type="match status" value="2"/>
</dbReference>
<evidence type="ECO:0000256" key="2">
    <source>
        <dbReference type="SAM" id="MobiDB-lite"/>
    </source>
</evidence>
<dbReference type="InterPro" id="IPR036397">
    <property type="entry name" value="RNaseH_sf"/>
</dbReference>
<dbReference type="InterPro" id="IPR043502">
    <property type="entry name" value="DNA/RNA_pol_sf"/>
</dbReference>
<protein>
    <submittedName>
        <fullName evidence="4">Reverse transcriptase domain-containing protein</fullName>
    </submittedName>
</protein>
<feature type="domain" description="CCHC-type" evidence="3">
    <location>
        <begin position="285"/>
        <end position="300"/>
    </location>
</feature>
<keyword evidence="1" id="KW-0479">Metal-binding</keyword>
<dbReference type="SUPFAM" id="SSF53098">
    <property type="entry name" value="Ribonuclease H-like"/>
    <property type="match status" value="1"/>
</dbReference>
<feature type="compositionally biased region" description="Low complexity" evidence="2">
    <location>
        <begin position="236"/>
        <end position="247"/>
    </location>
</feature>
<feature type="region of interest" description="Disordered" evidence="2">
    <location>
        <begin position="302"/>
        <end position="344"/>
    </location>
</feature>
<name>A0ABQ5DUC7_9ASTR</name>
<evidence type="ECO:0000313" key="4">
    <source>
        <dbReference type="EMBL" id="GJT42655.1"/>
    </source>
</evidence>
<dbReference type="PANTHER" id="PTHR15503:SF45">
    <property type="entry name" value="RNA-DIRECTED DNA POLYMERASE HOMOLOG"/>
    <property type="match status" value="1"/>
</dbReference>
<feature type="domain" description="CCHC-type" evidence="3">
    <location>
        <begin position="353"/>
        <end position="368"/>
    </location>
</feature>
<keyword evidence="4" id="KW-0548">Nucleotidyltransferase</keyword>
<keyword evidence="4" id="KW-0808">Transferase</keyword>
<dbReference type="EMBL" id="BQNB010015663">
    <property type="protein sequence ID" value="GJT42655.1"/>
    <property type="molecule type" value="Genomic_DNA"/>
</dbReference>
<dbReference type="Gene3D" id="4.10.60.10">
    <property type="entry name" value="Zinc finger, CCHC-type"/>
    <property type="match status" value="1"/>
</dbReference>
<dbReference type="PANTHER" id="PTHR15503">
    <property type="entry name" value="LDOC1 RELATED"/>
    <property type="match status" value="1"/>
</dbReference>
<dbReference type="InterPro" id="IPR036875">
    <property type="entry name" value="Znf_CCHC_sf"/>
</dbReference>
<organism evidence="4 5">
    <name type="scientific">Tanacetum coccineum</name>
    <dbReference type="NCBI Taxonomy" id="301880"/>
    <lineage>
        <taxon>Eukaryota</taxon>
        <taxon>Viridiplantae</taxon>
        <taxon>Streptophyta</taxon>
        <taxon>Embryophyta</taxon>
        <taxon>Tracheophyta</taxon>
        <taxon>Spermatophyta</taxon>
        <taxon>Magnoliopsida</taxon>
        <taxon>eudicotyledons</taxon>
        <taxon>Gunneridae</taxon>
        <taxon>Pentapetalae</taxon>
        <taxon>asterids</taxon>
        <taxon>campanulids</taxon>
        <taxon>Asterales</taxon>
        <taxon>Asteraceae</taxon>
        <taxon>Asteroideae</taxon>
        <taxon>Anthemideae</taxon>
        <taxon>Anthemidinae</taxon>
        <taxon>Tanacetum</taxon>
    </lineage>
</organism>
<sequence length="1233" mass="139419">MAPRGRPTRLNPGTTPPPVTDPTTTTSVTSAQLQAMIDEGVTAVLAARATTQNGDDSHTSGTGVRRNERTVRECTYQDFMKCQPLFFRGTEGVVDLTQWFERMETVFRIMTNDIAYAMTWTDLKKKMTTKYCPRNEIKKIEAELWNLKVQGTDVVAYNQRFQELALLSDRMFPEETDKIERYVGGMPDLIYSSVVASKPKTMQEAIEMATELMDRRNNTFAERQAKNKRKFKDTPRNNQNQQPNKRQNTGRAYAVGNGDKKSYEGTKPLCPKCNFNHYGPCIPTCTNCKKLGHLAKDCRSRPATANNNNNNRNNNNNNNRNNNNNNNRNNNNNNNRNNNNPRAQGANTNAIVCFECGAPGHFRKDCPQWKNKNQGNGNGVARAYAVGVAGQNPNNNVVTDCRQVEEESTNAIDVPIVKISEVFPRPYCSLPHTRQVEFHIDLVPGAAPVARAPYRLAPSEMKELADQLQELSDKGFIRPSSSPWGAPFLLVQEESDGIVYGKHARATKATEDNNWSLLKKEELYASNFQVRSEDLEALSVGKNGTTVKSSALVMTISLDLPKQILNAQTEARKPENIKSEDVGGVDTMLLRFATVIKHESNKSKYSIHQCLTYAKVKAEHQRQSGLLVQPEIPQWKWDNITMDFVTKLPKSSQGYDTIWVIVDRLTKSAIFIPMKETAPLEKLARMFLKEVTEPRPWNTGPRLFVIVNPRFRIKFLEVTSKLGKFRSPVCWAEVGEVQLTGPRMQAARDRQKSYADSAQDRDVSLGGNLFRNFAKKESMKKAFQDMLHELGEVNPNLMHHNGFQNKEHFRNNKYAKLTKQEKLQDDCDVQAINIVLQGLSPDVYALVDHCDDLISCLNKAMAFMSTVMASHFPSTNNQLKTSSNPRNQATIQDGRVTVQQAHESDQVLDEKQLAFLADPKIADSQDTQPTIIHNVVFQTNDQDAYDFDCDDISSAKTVLMANLSSYGSKVLSEVPQYDTYQNDNLLNHSVQETQYFEQSRIDYVPDNEITSDSNIISYEQYLQETQNAIVQDTNSSTQQDAMIMSVFEQISEQMSNYFSNPISEQPVVQSTPVRTEAPSEIPKVSMVETSFQKLKNHLANFDKVMKVKTTLDAITEGSWGFEHTKAVFKQENLKGKNVIEMNATPKNAKIIAPGMFKLDLEPLTPKVLNNRDAHIDYIKHSREHADTLREIVEHTRALRHLDSDLDSACKYVQRIQEVLVYVKDTCPSLSKHK</sequence>
<keyword evidence="5" id="KW-1185">Reference proteome</keyword>